<dbReference type="EMBL" id="JASAOF010000019">
    <property type="protein sequence ID" value="MDI2031576.1"/>
    <property type="molecule type" value="Genomic_DNA"/>
</dbReference>
<sequence length="399" mass="43026">MLDTLIVAVPAEARRTAEWLRGAAEPLAHSGDRAQQVRSDSEQEWLGEAGDLARERLAELRQRADDITEMTASYVRALDGFADAIDKALAQMTEARDIAESAGLAVIESVIQDPPSSADPGKGGPGHSRVQDQPGHAAEVAERQAKIDAYRRAEQKVLTARDIQRRAEEELEKFVDGYLAKSWVTVPTMITTYTGGHLKANKEWRALAAKNGATADVAEKLLKDPYLTAEARTRLLGVVAKYRTDAEHPAIGSRDASTAAAMAEKLPPSLKRALTSELPLGADGFRAGYPGLALTTFSVAEDIAKSKIPENRSAQTLEARSPESSRAARSPSSVAGQSRSRWAEVSSVRSYPPASAMRTTGSRQAKIPLTQPTTASTAHHRCRGNWSGHHASAKTGHRR</sequence>
<evidence type="ECO:0000256" key="1">
    <source>
        <dbReference type="SAM" id="MobiDB-lite"/>
    </source>
</evidence>
<reference evidence="2 3" key="1">
    <citation type="submission" date="2023-04" db="EMBL/GenBank/DDBJ databases">
        <title>Draft genome sequence of Saccharopolyspora sp. TS4A08 isolated from sweet potato rhizospheric soil.</title>
        <authorList>
            <person name="Suksaard P."/>
            <person name="Duangmal K."/>
        </authorList>
    </citation>
    <scope>NUCLEOTIDE SEQUENCE [LARGE SCALE GENOMIC DNA]</scope>
    <source>
        <strain evidence="2 3">TS4A08</strain>
    </source>
</reference>
<feature type="region of interest" description="Disordered" evidence="1">
    <location>
        <begin position="310"/>
        <end position="399"/>
    </location>
</feature>
<evidence type="ECO:0000313" key="2">
    <source>
        <dbReference type="EMBL" id="MDI2031576.1"/>
    </source>
</evidence>
<comment type="caution">
    <text evidence="2">The sequence shown here is derived from an EMBL/GenBank/DDBJ whole genome shotgun (WGS) entry which is preliminary data.</text>
</comment>
<keyword evidence="3" id="KW-1185">Reference proteome</keyword>
<organism evidence="2 3">
    <name type="scientific">Saccharopolyspora ipomoeae</name>
    <dbReference type="NCBI Taxonomy" id="3042027"/>
    <lineage>
        <taxon>Bacteria</taxon>
        <taxon>Bacillati</taxon>
        <taxon>Actinomycetota</taxon>
        <taxon>Actinomycetes</taxon>
        <taxon>Pseudonocardiales</taxon>
        <taxon>Pseudonocardiaceae</taxon>
        <taxon>Saccharopolyspora</taxon>
    </lineage>
</organism>
<evidence type="ECO:0000313" key="3">
    <source>
        <dbReference type="Proteomes" id="UP001237595"/>
    </source>
</evidence>
<name>A0ABT6PU87_9PSEU</name>
<proteinExistence type="predicted"/>
<dbReference type="Proteomes" id="UP001237595">
    <property type="component" value="Unassembled WGS sequence"/>
</dbReference>
<protein>
    <recommendedName>
        <fullName evidence="4">PPE domain-containing protein</fullName>
    </recommendedName>
</protein>
<gene>
    <name evidence="2" type="ORF">QFW96_23310</name>
</gene>
<feature type="compositionally biased region" description="Low complexity" evidence="1">
    <location>
        <begin position="318"/>
        <end position="333"/>
    </location>
</feature>
<dbReference type="RefSeq" id="WP_281457849.1">
    <property type="nucleotide sequence ID" value="NZ_JASAOF010000019.1"/>
</dbReference>
<accession>A0ABT6PU87</accession>
<feature type="region of interest" description="Disordered" evidence="1">
    <location>
        <begin position="112"/>
        <end position="138"/>
    </location>
</feature>
<evidence type="ECO:0008006" key="4">
    <source>
        <dbReference type="Google" id="ProtNLM"/>
    </source>
</evidence>